<dbReference type="AlphaFoldDB" id="A0A9E7APJ7"/>
<protein>
    <submittedName>
        <fullName evidence="5">Glycosyltransferase family 4 protein</fullName>
    </submittedName>
</protein>
<evidence type="ECO:0000256" key="1">
    <source>
        <dbReference type="ARBA" id="ARBA00022676"/>
    </source>
</evidence>
<dbReference type="InterPro" id="IPR050194">
    <property type="entry name" value="Glycosyltransferase_grp1"/>
</dbReference>
<evidence type="ECO:0000259" key="4">
    <source>
        <dbReference type="Pfam" id="PF13439"/>
    </source>
</evidence>
<name>A0A9E7APJ7_9ACTO</name>
<proteinExistence type="predicted"/>
<dbReference type="GO" id="GO:0016758">
    <property type="term" value="F:hexosyltransferase activity"/>
    <property type="evidence" value="ECO:0007669"/>
    <property type="project" value="TreeGrafter"/>
</dbReference>
<dbReference type="Proteomes" id="UP000830236">
    <property type="component" value="Chromosome"/>
</dbReference>
<feature type="domain" description="Glycosyltransferase subfamily 4-like N-terminal" evidence="4">
    <location>
        <begin position="15"/>
        <end position="175"/>
    </location>
</feature>
<gene>
    <name evidence="5" type="ORF">M3I41_05150</name>
</gene>
<dbReference type="InterPro" id="IPR001296">
    <property type="entry name" value="Glyco_trans_1"/>
</dbReference>
<feature type="domain" description="Glycosyl transferase family 1" evidence="3">
    <location>
        <begin position="193"/>
        <end position="357"/>
    </location>
</feature>
<organism evidence="5 6">
    <name type="scientific">Actinomyces graevenitzii</name>
    <dbReference type="NCBI Taxonomy" id="55565"/>
    <lineage>
        <taxon>Bacteria</taxon>
        <taxon>Bacillati</taxon>
        <taxon>Actinomycetota</taxon>
        <taxon>Actinomycetes</taxon>
        <taxon>Actinomycetales</taxon>
        <taxon>Actinomycetaceae</taxon>
        <taxon>Actinomyces</taxon>
    </lineage>
</organism>
<dbReference type="Pfam" id="PF13439">
    <property type="entry name" value="Glyco_transf_4"/>
    <property type="match status" value="1"/>
</dbReference>
<dbReference type="Gene3D" id="3.40.50.2000">
    <property type="entry name" value="Glycogen Phosphorylase B"/>
    <property type="match status" value="2"/>
</dbReference>
<evidence type="ECO:0000313" key="6">
    <source>
        <dbReference type="Proteomes" id="UP000830236"/>
    </source>
</evidence>
<evidence type="ECO:0000256" key="2">
    <source>
        <dbReference type="ARBA" id="ARBA00022679"/>
    </source>
</evidence>
<keyword evidence="2" id="KW-0808">Transferase</keyword>
<dbReference type="InterPro" id="IPR028098">
    <property type="entry name" value="Glyco_trans_4-like_N"/>
</dbReference>
<keyword evidence="1" id="KW-0328">Glycosyltransferase</keyword>
<dbReference type="EMBL" id="CP097095">
    <property type="protein sequence ID" value="UQF79003.1"/>
    <property type="molecule type" value="Genomic_DNA"/>
</dbReference>
<reference evidence="5" key="1">
    <citation type="submission" date="2022-05" db="EMBL/GenBank/DDBJ databases">
        <title>Using nanopore sequencing to obtain complete genomes from saliva samples.</title>
        <authorList>
            <person name="Baker J.L."/>
        </authorList>
    </citation>
    <scope>NUCLEOTIDE SEQUENCE</scope>
    <source>
        <strain evidence="5">JCVI-JB-Ag32</strain>
    </source>
</reference>
<dbReference type="CDD" id="cd03801">
    <property type="entry name" value="GT4_PimA-like"/>
    <property type="match status" value="1"/>
</dbReference>
<accession>A0A9E7APJ7</accession>
<dbReference type="Pfam" id="PF00534">
    <property type="entry name" value="Glycos_transf_1"/>
    <property type="match status" value="1"/>
</dbReference>
<dbReference type="SUPFAM" id="SSF53756">
    <property type="entry name" value="UDP-Glycosyltransferase/glycogen phosphorylase"/>
    <property type="match status" value="1"/>
</dbReference>
<dbReference type="GO" id="GO:1901137">
    <property type="term" value="P:carbohydrate derivative biosynthetic process"/>
    <property type="evidence" value="ECO:0007669"/>
    <property type="project" value="UniProtKB-ARBA"/>
</dbReference>
<evidence type="ECO:0000313" key="5">
    <source>
        <dbReference type="EMBL" id="UQF79003.1"/>
    </source>
</evidence>
<dbReference type="PANTHER" id="PTHR45947">
    <property type="entry name" value="SULFOQUINOVOSYL TRANSFERASE SQD2"/>
    <property type="match status" value="1"/>
</dbReference>
<dbReference type="PANTHER" id="PTHR45947:SF3">
    <property type="entry name" value="SULFOQUINOVOSYL TRANSFERASE SQD2"/>
    <property type="match status" value="1"/>
</dbReference>
<sequence>MNRTLLVTNDFPPVVGGIQSYLDDYTKRLDPTSLVVLASTPPEGMQVAKEYDATLPYKVVRVDTTMLLPTANVRRRMQELIKTERIDTVWFGAAAPLGLMAKAAKEAGAKRVVATTHGHEIGWGKIPGARWALRTIFKHSDVVTYISNYTLERLRPHLASHNQLVQLPSGIDPARFEPGNELTPMLRQRYRLGQNPTVVCISRLVPRKGQDTLIKVWPRVVAAVPQARLVIVGKGPYAQDLAKARQRSSACQAITLTGQIPYEELSAHVDMADVFAMPCRTRWGGLDVEGLGIVYLEASACSKPVIAGDSGGAPETVIEGETGYVVGGRDEDALTNRIVELLNSPQLRERMGAAGRSYMQQQWTWPHLVERLEQALTLS</sequence>
<dbReference type="KEGG" id="agh:M3I41_05150"/>
<dbReference type="FunFam" id="3.40.50.2000:FF:000069">
    <property type="entry name" value="Alpha-(1-6)-phosphatidylinositol monomannoside mannosyltransferase"/>
    <property type="match status" value="1"/>
</dbReference>
<evidence type="ECO:0000259" key="3">
    <source>
        <dbReference type="Pfam" id="PF00534"/>
    </source>
</evidence>